<dbReference type="PANTHER" id="PTHR30625:SF16">
    <property type="entry name" value="BIOPOLYMER TRANSPORT PROTEIN EXBB"/>
    <property type="match status" value="1"/>
</dbReference>
<organism evidence="15 16">
    <name type="scientific">Phaeovibrio sulfidiphilus</name>
    <dbReference type="NCBI Taxonomy" id="1220600"/>
    <lineage>
        <taxon>Bacteria</taxon>
        <taxon>Pseudomonadati</taxon>
        <taxon>Pseudomonadota</taxon>
        <taxon>Alphaproteobacteria</taxon>
        <taxon>Rhodospirillales</taxon>
        <taxon>Rhodospirillaceae</taxon>
        <taxon>Phaeovibrio</taxon>
    </lineage>
</organism>
<comment type="subcellular location">
    <subcellularLocation>
        <location evidence="1">Cell inner membrane</location>
        <topology evidence="1">Multi-pass membrane protein</topology>
    </subcellularLocation>
    <subcellularLocation>
        <location evidence="12">Membrane</location>
        <topology evidence="12">Multi-pass membrane protein</topology>
    </subcellularLocation>
</comment>
<keyword evidence="6" id="KW-0997">Cell inner membrane</keyword>
<name>A0A8J6YHU9_9PROT</name>
<feature type="domain" description="MotA/TolQ/ExbB proton channel" evidence="14">
    <location>
        <begin position="125"/>
        <end position="224"/>
    </location>
</feature>
<accession>A0A8J6YHU9</accession>
<evidence type="ECO:0000256" key="4">
    <source>
        <dbReference type="ARBA" id="ARBA00022448"/>
    </source>
</evidence>
<dbReference type="GO" id="GO:0017038">
    <property type="term" value="P:protein import"/>
    <property type="evidence" value="ECO:0007669"/>
    <property type="project" value="TreeGrafter"/>
</dbReference>
<dbReference type="Pfam" id="PF01618">
    <property type="entry name" value="MotA_ExbB"/>
    <property type="match status" value="1"/>
</dbReference>
<dbReference type="PANTHER" id="PTHR30625">
    <property type="entry name" value="PROTEIN TOLQ"/>
    <property type="match status" value="1"/>
</dbReference>
<evidence type="ECO:0000256" key="10">
    <source>
        <dbReference type="ARBA" id="ARBA00023136"/>
    </source>
</evidence>
<protein>
    <recommendedName>
        <fullName evidence="3">Biopolymer transport protein ExbB</fullName>
    </recommendedName>
</protein>
<keyword evidence="9 13" id="KW-1133">Transmembrane helix</keyword>
<reference evidence="15" key="1">
    <citation type="submission" date="2020-10" db="EMBL/GenBank/DDBJ databases">
        <title>Genome sequence of the unusual species of purple photosynthetic bacteria, Phaeovibrio sulfidiphilus DSM 23193, type strain.</title>
        <authorList>
            <person name="Kyndt J.A."/>
            <person name="Meyer T.E."/>
        </authorList>
    </citation>
    <scope>NUCLEOTIDE SEQUENCE</scope>
    <source>
        <strain evidence="15">DSM 23193</strain>
    </source>
</reference>
<evidence type="ECO:0000313" key="16">
    <source>
        <dbReference type="Proteomes" id="UP000631034"/>
    </source>
</evidence>
<dbReference type="InterPro" id="IPR050790">
    <property type="entry name" value="ExbB/TolQ_transport"/>
</dbReference>
<evidence type="ECO:0000256" key="9">
    <source>
        <dbReference type="ARBA" id="ARBA00022989"/>
    </source>
</evidence>
<evidence type="ECO:0000256" key="12">
    <source>
        <dbReference type="RuleBase" id="RU004057"/>
    </source>
</evidence>
<keyword evidence="8 12" id="KW-0653">Protein transport</keyword>
<evidence type="ECO:0000256" key="8">
    <source>
        <dbReference type="ARBA" id="ARBA00022927"/>
    </source>
</evidence>
<evidence type="ECO:0000256" key="1">
    <source>
        <dbReference type="ARBA" id="ARBA00004429"/>
    </source>
</evidence>
<comment type="caution">
    <text evidence="15">The sequence shown here is derived from an EMBL/GenBank/DDBJ whole genome shotgun (WGS) entry which is preliminary data.</text>
</comment>
<feature type="transmembrane region" description="Helical" evidence="13">
    <location>
        <begin position="37"/>
        <end position="59"/>
    </location>
</feature>
<keyword evidence="7 13" id="KW-0812">Transmembrane</keyword>
<keyword evidence="5" id="KW-1003">Cell membrane</keyword>
<evidence type="ECO:0000259" key="14">
    <source>
        <dbReference type="Pfam" id="PF01618"/>
    </source>
</evidence>
<dbReference type="AlphaFoldDB" id="A0A8J6YHU9"/>
<evidence type="ECO:0000256" key="2">
    <source>
        <dbReference type="ARBA" id="ARBA00011471"/>
    </source>
</evidence>
<comment type="similarity">
    <text evidence="12">Belongs to the exbB/tolQ family.</text>
</comment>
<dbReference type="EMBL" id="JACZHT010000001">
    <property type="protein sequence ID" value="MBE1236516.1"/>
    <property type="molecule type" value="Genomic_DNA"/>
</dbReference>
<keyword evidence="16" id="KW-1185">Reference proteome</keyword>
<dbReference type="InterPro" id="IPR014164">
    <property type="entry name" value="TonB_ExbB_1"/>
</dbReference>
<evidence type="ECO:0000313" key="15">
    <source>
        <dbReference type="EMBL" id="MBE1236516.1"/>
    </source>
</evidence>
<dbReference type="Proteomes" id="UP000631034">
    <property type="component" value="Unassembled WGS sequence"/>
</dbReference>
<keyword evidence="10 13" id="KW-0472">Membrane</keyword>
<dbReference type="RefSeq" id="WP_192533371.1">
    <property type="nucleotide sequence ID" value="NZ_JACZHT010000001.1"/>
</dbReference>
<dbReference type="GO" id="GO:0005886">
    <property type="term" value="C:plasma membrane"/>
    <property type="evidence" value="ECO:0007669"/>
    <property type="project" value="UniProtKB-SubCell"/>
</dbReference>
<evidence type="ECO:0000256" key="5">
    <source>
        <dbReference type="ARBA" id="ARBA00022475"/>
    </source>
</evidence>
<evidence type="ECO:0000256" key="13">
    <source>
        <dbReference type="SAM" id="Phobius"/>
    </source>
</evidence>
<feature type="transmembrane region" description="Helical" evidence="13">
    <location>
        <begin position="192"/>
        <end position="216"/>
    </location>
</feature>
<keyword evidence="4 12" id="KW-0813">Transport</keyword>
<evidence type="ECO:0000256" key="3">
    <source>
        <dbReference type="ARBA" id="ARBA00022093"/>
    </source>
</evidence>
<gene>
    <name evidence="15" type="primary">exbB</name>
    <name evidence="15" type="ORF">IHV25_02470</name>
</gene>
<dbReference type="GO" id="GO:0022857">
    <property type="term" value="F:transmembrane transporter activity"/>
    <property type="evidence" value="ECO:0007669"/>
    <property type="project" value="InterPro"/>
</dbReference>
<dbReference type="NCBIfam" id="TIGR02797">
    <property type="entry name" value="exbB"/>
    <property type="match status" value="1"/>
</dbReference>
<dbReference type="InterPro" id="IPR002898">
    <property type="entry name" value="MotA_ExbB_proton_chnl"/>
</dbReference>
<sequence>MPSPSAVPPSAPSLSAAPDLPVASDLSISAMFLGADFIVQTVIVVLVLASVATWSVWLVRSRDMRAAQARLGTVLGVLETARTLDEALRLLDRFKGPELALPGCARDERAQTAARLAHMPLCREGIKERVAARLERLEASAVHTRTTGLGFLATVGASAPFIGLFGTVWGIMNSFIGIAATRTTSLAVVAPGIAEALLATALGLVAAIPAVILYNLSTRRLSAYRKTLRDTSSAVMRLLSRDLEFETATVLRAAG</sequence>
<feature type="transmembrane region" description="Helical" evidence="13">
    <location>
        <begin position="149"/>
        <end position="172"/>
    </location>
</feature>
<comment type="subunit">
    <text evidence="2">The accessory proteins ExbB and ExbD seem to form a complex with TonB.</text>
</comment>
<evidence type="ECO:0000256" key="6">
    <source>
        <dbReference type="ARBA" id="ARBA00022519"/>
    </source>
</evidence>
<proteinExistence type="inferred from homology"/>
<evidence type="ECO:0000256" key="7">
    <source>
        <dbReference type="ARBA" id="ARBA00022692"/>
    </source>
</evidence>
<evidence type="ECO:0000256" key="11">
    <source>
        <dbReference type="ARBA" id="ARBA00024816"/>
    </source>
</evidence>
<comment type="function">
    <text evidence="11">Involved in the TonB-dependent energy-dependent transport of various receptor-bound substrates. Protects ExbD from proteolytic degradation and functionally stabilizes TonB.</text>
</comment>